<accession>A0ACC3BSA1</accession>
<keyword evidence="2" id="KW-1185">Reference proteome</keyword>
<gene>
    <name evidence="1" type="ORF">I4F81_003466</name>
</gene>
<dbReference type="EMBL" id="CM020618">
    <property type="protein sequence ID" value="KAK1860880.1"/>
    <property type="molecule type" value="Genomic_DNA"/>
</dbReference>
<proteinExistence type="predicted"/>
<dbReference type="Proteomes" id="UP000798662">
    <property type="component" value="Chromosome 1"/>
</dbReference>
<evidence type="ECO:0000313" key="1">
    <source>
        <dbReference type="EMBL" id="KAK1860880.1"/>
    </source>
</evidence>
<reference evidence="1" key="1">
    <citation type="submission" date="2019-11" db="EMBL/GenBank/DDBJ databases">
        <title>Nori genome reveals adaptations in red seaweeds to the harsh intertidal environment.</title>
        <authorList>
            <person name="Wang D."/>
            <person name="Mao Y."/>
        </authorList>
    </citation>
    <scope>NUCLEOTIDE SEQUENCE</scope>
    <source>
        <tissue evidence="1">Gametophyte</tissue>
    </source>
</reference>
<sequence>MIGLNSKTADGLYSSTSPLTPLLLQYGAASHEMTVLLRANASDETVVSAVLEANEERSASVLTSVSAPTITSGGIYEGGVPLTNVTFTNGFEGMVGKAHYTVTVETTKAVYVCHGAYSVAGFVMLINGEVVSGDDNDGLALPGVYALKAKALHRVDVKWHTFEDDRGAAPGVDDIQLSLTEQEGSVWLRELEWDDSCPSDGFVNGRLPSDCAMGFNPGATQFGINMSPYRVGYGQFFIRMTWPAVSLDGEAFETVLPVSIRKAAATPCVAMSEALSVNTSGGDVTLSMFNLLAPPQPSDVQQVILTYNGKSYAHNMSESILEQPDQTVTWTVDGGDPRSTYPVTVSCDFGGASGVTSAVEHPSPITISMVGEAVKATPHPLPPRDDKDILQAEVRLVRFRPWNYTVNAAEPVEAGMASLCGVPISNLGIASIRLGSAIVAPQAYVDGEAEFTALADSLTAAFEDCSAQAALGEACADASLLSVEMVPRLEVLDDGSSSDVGSSADVAAGGSLAPWAVALIVVFAALAALLLVAAVLFVVSRRNAESTQSGASSSGPLGVPSPHTVLYSEGVIRDMYGRGPVGGPTEEAVMEREEQAEAREGLPRPPSGSNHSDVGGVDDTDGASSTPSTFGRMSRLLVAASAATALVSTVWAADDAVVSLTTKNFEETLAKESLLLVKFTAPWCGHCQSLAEPFAAAATDLKDTAVLADVDATAEEKLAEKYEIQGFPTIKMFVNGAFLTDYKGDRTTQAIVSFVKRATLPPFEELTSAEAVTKFAAAAAEAGDDAAAVYAVAPKTTAVTAFRTAVFALRDTFPNMKFATVGSAALAAALAGTSGKTIEDGAIVLVSKDGVEVKPAGEESVDAWVKGMSVPVFAEFSQSNSELYTEGEKAVAVVFTKGGKKEGPGVAELEAVAKANKGNDKLNFAYVDGDELSQFADYLGLKDVVPPVAIYSFSSDVKYLLPAEATGDKFTEAALSAWIKDFIDGKLVPLKKSQPVPESNDDAVKVVVGDTWESVVEDPDKDVLVMTHAEWCGHCKAAMPKLDAVAKALSGVSTVVVAKMDGTENDAPEAYKAKGFPTIHFFPAGKEQKGEEYNGGRTAREFAAFIKEKATHEVKVDVDSIEEPKEDPQSEEEPPEEDLPEEDTEGEVMDPEDLKAELEAEAASGGQPDGEEKTEL</sequence>
<protein>
    <submittedName>
        <fullName evidence="1">Uncharacterized protein</fullName>
    </submittedName>
</protein>
<organism evidence="1 2">
    <name type="scientific">Pyropia yezoensis</name>
    <name type="common">Susabi-nori</name>
    <name type="synonym">Porphyra yezoensis</name>
    <dbReference type="NCBI Taxonomy" id="2788"/>
    <lineage>
        <taxon>Eukaryota</taxon>
        <taxon>Rhodophyta</taxon>
        <taxon>Bangiophyceae</taxon>
        <taxon>Bangiales</taxon>
        <taxon>Bangiaceae</taxon>
        <taxon>Pyropia</taxon>
    </lineage>
</organism>
<comment type="caution">
    <text evidence="1">The sequence shown here is derived from an EMBL/GenBank/DDBJ whole genome shotgun (WGS) entry which is preliminary data.</text>
</comment>
<name>A0ACC3BSA1_PYRYE</name>
<evidence type="ECO:0000313" key="2">
    <source>
        <dbReference type="Proteomes" id="UP000798662"/>
    </source>
</evidence>